<name>A0AAI8YC17_9PEZI</name>
<reference evidence="1" key="1">
    <citation type="submission" date="2023-10" db="EMBL/GenBank/DDBJ databases">
        <authorList>
            <person name="Hackl T."/>
        </authorList>
    </citation>
    <scope>NUCLEOTIDE SEQUENCE</scope>
</reference>
<accession>A0AAI8YC17</accession>
<dbReference type="EMBL" id="CAUWAG010000003">
    <property type="protein sequence ID" value="CAJ2501734.1"/>
    <property type="molecule type" value="Genomic_DNA"/>
</dbReference>
<comment type="caution">
    <text evidence="1">The sequence shown here is derived from an EMBL/GenBank/DDBJ whole genome shotgun (WGS) entry which is preliminary data.</text>
</comment>
<keyword evidence="2" id="KW-1185">Reference proteome</keyword>
<organism evidence="1 2">
    <name type="scientific">Anthostomella pinea</name>
    <dbReference type="NCBI Taxonomy" id="933095"/>
    <lineage>
        <taxon>Eukaryota</taxon>
        <taxon>Fungi</taxon>
        <taxon>Dikarya</taxon>
        <taxon>Ascomycota</taxon>
        <taxon>Pezizomycotina</taxon>
        <taxon>Sordariomycetes</taxon>
        <taxon>Xylariomycetidae</taxon>
        <taxon>Xylariales</taxon>
        <taxon>Xylariaceae</taxon>
        <taxon>Anthostomella</taxon>
    </lineage>
</organism>
<evidence type="ECO:0000313" key="1">
    <source>
        <dbReference type="EMBL" id="CAJ2501734.1"/>
    </source>
</evidence>
<gene>
    <name evidence="1" type="ORF">KHLLAP_LOCUS2202</name>
</gene>
<dbReference type="Proteomes" id="UP001295740">
    <property type="component" value="Unassembled WGS sequence"/>
</dbReference>
<sequence length="286" mass="32383">MRRHINASWDINAKLAQLFDKPIAFRAKLAQCNALIAGSFALQFFERVHWAESDLDIEVQVGANLDAMHDFLINEAGYQFSLNNKERGSLAKPQDTARPVTEYVYTGTGGKYGTRDVVECRTYYQERGTTIVKAQLIATKDIPVQGILRCYYTTCIVNFITWNKAYSLFPIATFVDHETIPLKRLNNQEKRYHEKYRPRGWTMKASPPQVLETGFVTTVRASSGQRRVGDRHTWAIPLDTAGVTPAPTPDYVIESSCFEVYTTTTSRRSSSKINADIFASPGLQYM</sequence>
<dbReference type="AlphaFoldDB" id="A0AAI8YC17"/>
<proteinExistence type="predicted"/>
<evidence type="ECO:0000313" key="2">
    <source>
        <dbReference type="Proteomes" id="UP001295740"/>
    </source>
</evidence>
<protein>
    <submittedName>
        <fullName evidence="1">Uu.00g045870.m01.CDS01</fullName>
    </submittedName>
</protein>